<feature type="region of interest" description="Disordered" evidence="1">
    <location>
        <begin position="66"/>
        <end position="88"/>
    </location>
</feature>
<dbReference type="PANTHER" id="PTHR16201:SF34">
    <property type="entry name" value="LYSOSOMAL AMINO ACID TRANSPORTER 1"/>
    <property type="match status" value="1"/>
</dbReference>
<dbReference type="PANTHER" id="PTHR16201">
    <property type="entry name" value="SEVEN TRANSMEMBRANE PROTEIN 1-RELATED"/>
    <property type="match status" value="1"/>
</dbReference>
<feature type="compositionally biased region" description="Basic and acidic residues" evidence="1">
    <location>
        <begin position="73"/>
        <end position="88"/>
    </location>
</feature>
<evidence type="ECO:0000313" key="3">
    <source>
        <dbReference type="Proteomes" id="UP000085678"/>
    </source>
</evidence>
<dbReference type="InParanoid" id="A0A1S3I0T1"/>
<name>A0A1S3I0T1_LINAN</name>
<organism evidence="3 4">
    <name type="scientific">Lingula anatina</name>
    <name type="common">Brachiopod</name>
    <name type="synonym">Lingula unguis</name>
    <dbReference type="NCBI Taxonomy" id="7574"/>
    <lineage>
        <taxon>Eukaryota</taxon>
        <taxon>Metazoa</taxon>
        <taxon>Spiralia</taxon>
        <taxon>Lophotrochozoa</taxon>
        <taxon>Brachiopoda</taxon>
        <taxon>Linguliformea</taxon>
        <taxon>Lingulata</taxon>
        <taxon>Lingulida</taxon>
        <taxon>Linguloidea</taxon>
        <taxon>Lingulidae</taxon>
        <taxon>Lingula</taxon>
    </lineage>
</organism>
<dbReference type="AlphaFoldDB" id="A0A1S3I0T1"/>
<dbReference type="Proteomes" id="UP000085678">
    <property type="component" value="Unplaced"/>
</dbReference>
<dbReference type="OMA" id="CVINDLE"/>
<proteinExistence type="predicted"/>
<dbReference type="GO" id="GO:0016020">
    <property type="term" value="C:membrane"/>
    <property type="evidence" value="ECO:0007669"/>
    <property type="project" value="TreeGrafter"/>
</dbReference>
<gene>
    <name evidence="4" type="primary">LOC106159272</name>
</gene>
<dbReference type="OrthoDB" id="8048523at2759"/>
<dbReference type="GO" id="GO:0015174">
    <property type="term" value="F:basic amino acid transmembrane transporter activity"/>
    <property type="evidence" value="ECO:0007669"/>
    <property type="project" value="TreeGrafter"/>
</dbReference>
<keyword evidence="2" id="KW-0812">Transmembrane</keyword>
<keyword evidence="2" id="KW-0472">Membrane</keyword>
<keyword evidence="3" id="KW-1185">Reference proteome</keyword>
<keyword evidence="2" id="KW-1133">Transmembrane helix</keyword>
<dbReference type="GeneID" id="106159272"/>
<sequence length="88" mass="10273">MGMFILIVSGNLPYSSSIIMKSTEEVFILQHLPWIVGSYGMILIDIITFSQFYYYRGNKAIHLDENTEDYENESEKPLLDEDEHSVEY</sequence>
<reference evidence="4" key="1">
    <citation type="submission" date="2025-08" db="UniProtKB">
        <authorList>
            <consortium name="RefSeq"/>
        </authorList>
    </citation>
    <scope>IDENTIFICATION</scope>
    <source>
        <tissue evidence="4">Gonads</tissue>
    </source>
</reference>
<evidence type="ECO:0000256" key="1">
    <source>
        <dbReference type="SAM" id="MobiDB-lite"/>
    </source>
</evidence>
<protein>
    <submittedName>
        <fullName evidence="4">Lysosomal amino acid transporter 1-like</fullName>
    </submittedName>
</protein>
<evidence type="ECO:0000313" key="4">
    <source>
        <dbReference type="RefSeq" id="XP_013390954.1"/>
    </source>
</evidence>
<dbReference type="InterPro" id="IPR051415">
    <property type="entry name" value="LAAT-1"/>
</dbReference>
<dbReference type="KEGG" id="lak:106159272"/>
<accession>A0A1S3I0T1</accession>
<evidence type="ECO:0000256" key="2">
    <source>
        <dbReference type="SAM" id="Phobius"/>
    </source>
</evidence>
<dbReference type="RefSeq" id="XP_013390954.1">
    <property type="nucleotide sequence ID" value="XM_013535500.1"/>
</dbReference>
<feature type="transmembrane region" description="Helical" evidence="2">
    <location>
        <begin position="33"/>
        <end position="55"/>
    </location>
</feature>